<keyword evidence="2" id="KW-0812">Transmembrane</keyword>
<evidence type="ECO:0000256" key="2">
    <source>
        <dbReference type="SAM" id="Phobius"/>
    </source>
</evidence>
<dbReference type="AlphaFoldDB" id="A0A0U5BP42"/>
<feature type="transmembrane region" description="Helical" evidence="2">
    <location>
        <begin position="591"/>
        <end position="614"/>
    </location>
</feature>
<keyword evidence="2" id="KW-1133">Transmembrane helix</keyword>
<accession>A0A0U5BP42</accession>
<feature type="transmembrane region" description="Helical" evidence="2">
    <location>
        <begin position="691"/>
        <end position="710"/>
    </location>
</feature>
<dbReference type="NCBIfam" id="TIGR04346">
    <property type="entry name" value="DotA_TraY"/>
    <property type="match status" value="1"/>
</dbReference>
<protein>
    <recommendedName>
        <fullName evidence="5">Type IV secretion system protein DotA-like protein</fullName>
    </recommendedName>
</protein>
<organism evidence="3 4">
    <name type="scientific">Xanthomonas citri pv. citri</name>
    <dbReference type="NCBI Taxonomy" id="611301"/>
    <lineage>
        <taxon>Bacteria</taxon>
        <taxon>Pseudomonadati</taxon>
        <taxon>Pseudomonadota</taxon>
        <taxon>Gammaproteobacteria</taxon>
        <taxon>Lysobacterales</taxon>
        <taxon>Lysobacteraceae</taxon>
        <taxon>Xanthomonas</taxon>
    </lineage>
</organism>
<evidence type="ECO:0000256" key="1">
    <source>
        <dbReference type="SAM" id="MobiDB-lite"/>
    </source>
</evidence>
<dbReference type="Proteomes" id="UP000052230">
    <property type="component" value="Unassembled WGS sequence"/>
</dbReference>
<evidence type="ECO:0000313" key="4">
    <source>
        <dbReference type="Proteomes" id="UP000052230"/>
    </source>
</evidence>
<dbReference type="EMBL" id="CCXZ01000025">
    <property type="protein sequence ID" value="CEG14787.1"/>
    <property type="molecule type" value="Genomic_DNA"/>
</dbReference>
<name>A0A0U5BP42_XANCI</name>
<keyword evidence="4" id="KW-1185">Reference proteome</keyword>
<feature type="region of interest" description="Disordered" evidence="1">
    <location>
        <begin position="756"/>
        <end position="861"/>
    </location>
</feature>
<feature type="transmembrane region" description="Helical" evidence="2">
    <location>
        <begin position="567"/>
        <end position="585"/>
    </location>
</feature>
<feature type="transmembrane region" description="Helical" evidence="2">
    <location>
        <begin position="55"/>
        <end position="77"/>
    </location>
</feature>
<keyword evidence="2" id="KW-0472">Membrane</keyword>
<dbReference type="InterPro" id="IPR027628">
    <property type="entry name" value="DotA_TraY"/>
</dbReference>
<feature type="compositionally biased region" description="Gly residues" evidence="1">
    <location>
        <begin position="762"/>
        <end position="781"/>
    </location>
</feature>
<proteinExistence type="predicted"/>
<feature type="transmembrane region" description="Helical" evidence="2">
    <location>
        <begin position="634"/>
        <end position="656"/>
    </location>
</feature>
<sequence>MPMPFSPCPDTGPCTDQSVAMLRHIFGGVIDRLVAGADPDTVTAATSILGSMFSVFNSGVLVVGTMIVSYVAVVGVINTANDGEAMGRNWSSLWTPVRIVAGGASLLPTASGFSFIQLFAFMLALWGVGLANTVYDKGVALGILSPNGLVASVNDPGKYYGLREFARQYVAASYCARSANALYADPNSGTSPQVQAGTNADQIFDTSGRREYLFNIADRNPSTNLAGGQPVCGTVKIAEYAPQTKDDPTEQAMEQVRYQAQEQKKAAAVQMMAALDQWVNSWPTSISEAGWDSVYSNRFNEIVSQYEQQVATGLANGLNNSQNQLAVGMSAYVNSLTADGWANAGGWFQRVGLVRTQLSNILSEQVGQVGAPSMTGLPNDARSSLLASSVSIVSDITKKAEEKSGYTSDDVKPEDIASAIPSDPMAAVNVGQMRADMDAKTSSWINRRMKDIVDIAIGADSNGTVPSVTSPVAIPGVTDPNGTVGRLCGTAGEIGGSLNRMKCIGDYLTVTLAAAKMIDVTVKTSLTVLRVAAGTLSSVKGVGNGLDLDKIVTPIWDWVMEVPLKQLAMLATYLEPLAFYFGVFLPSLPYTIFMVVVCGWVLAVLQTAIAVPLWAVMHMTPDRTFVGSQRQGYLLLMSLFARPALAVIGLFAGVLVSDPLIDYTARAFFSMRGAVATSTGTVGAISEFLTFAWWLIVFGFTLLPILYMSFGLPQVLPDKVLQWIGAGVSDLGETGALSHMRGAGAATTAQMGRVAGRNARLGGPGGGGGRLPPGGGGGGGGGPPPGGPPLSGGPQGVAPRSAPVQSLPRLSGPTGGPRPGDGRLAPIGPMPGAGGQGVAPRTVIDGRSSRDGPGRPPLPRG</sequence>
<evidence type="ECO:0000313" key="3">
    <source>
        <dbReference type="EMBL" id="CEG14787.1"/>
    </source>
</evidence>
<reference evidence="3 4" key="1">
    <citation type="submission" date="2014-09" db="EMBL/GenBank/DDBJ databases">
        <authorList>
            <person name="Regsiter A."/>
        </authorList>
    </citation>
    <scope>NUCLEOTIDE SEQUENCE [LARGE SCALE GENOMIC DNA]</scope>
</reference>
<evidence type="ECO:0008006" key="5">
    <source>
        <dbReference type="Google" id="ProtNLM"/>
    </source>
</evidence>
<gene>
    <name evidence="3" type="ORF">XAC3562_1200110</name>
</gene>
<comment type="caution">
    <text evidence="3">The sequence shown here is derived from an EMBL/GenBank/DDBJ whole genome shotgun (WGS) entry which is preliminary data.</text>
</comment>